<protein>
    <submittedName>
        <fullName evidence="1">Alpha-D-ribose 1-methylphosphonate 5-triphosphate synthase subunit PhnG</fullName>
    </submittedName>
</protein>
<dbReference type="AlphaFoldDB" id="A0A1G6L2X7"/>
<gene>
    <name evidence="1" type="ORF">SAMN04487779_1001742</name>
</gene>
<keyword evidence="2" id="KW-1185">Reference proteome</keyword>
<evidence type="ECO:0000313" key="1">
    <source>
        <dbReference type="EMBL" id="SDC37680.1"/>
    </source>
</evidence>
<name>A0A1G6L2X7_9PROT</name>
<dbReference type="GO" id="GO:0019634">
    <property type="term" value="P:organic phosphonate metabolic process"/>
    <property type="evidence" value="ECO:0007669"/>
    <property type="project" value="InterPro"/>
</dbReference>
<dbReference type="GO" id="GO:0015716">
    <property type="term" value="P:organic phosphonate transport"/>
    <property type="evidence" value="ECO:0007669"/>
    <property type="project" value="InterPro"/>
</dbReference>
<accession>A0A1G6L2X7</accession>
<dbReference type="NCBIfam" id="TIGR03293">
    <property type="entry name" value="PhnG_redo"/>
    <property type="match status" value="1"/>
</dbReference>
<dbReference type="EMBL" id="FMZX01000001">
    <property type="protein sequence ID" value="SDC37680.1"/>
    <property type="molecule type" value="Genomic_DNA"/>
</dbReference>
<evidence type="ECO:0000313" key="2">
    <source>
        <dbReference type="Proteomes" id="UP000198925"/>
    </source>
</evidence>
<sequence length="137" mass="14056">MGVLARADAASIAARLDDAPALPAHSRLRGPETGLVMARGRQGGDGAPFNLGEVTVTRCSVRLADGTVGHAYVAGRDARQAELAAVLDAALQDPAARPALLAAVIEPLAAEQAARAARDAARAAATRVEFFTMATMR</sequence>
<dbReference type="Pfam" id="PF06754">
    <property type="entry name" value="PhnG"/>
    <property type="match status" value="1"/>
</dbReference>
<proteinExistence type="predicted"/>
<dbReference type="Proteomes" id="UP000198925">
    <property type="component" value="Unassembled WGS sequence"/>
</dbReference>
<dbReference type="InterPro" id="IPR009609">
    <property type="entry name" value="Phosphonate_metab_PhnG"/>
</dbReference>
<reference evidence="1 2" key="1">
    <citation type="submission" date="2016-10" db="EMBL/GenBank/DDBJ databases">
        <authorList>
            <person name="de Groot N.N."/>
        </authorList>
    </citation>
    <scope>NUCLEOTIDE SEQUENCE [LARGE SCALE GENOMIC DNA]</scope>
    <source>
        <strain evidence="1 2">CPCC 100156</strain>
    </source>
</reference>
<dbReference type="STRING" id="938405.SAMN02927895_03797"/>
<organism evidence="1 2">
    <name type="scientific">Belnapia rosea</name>
    <dbReference type="NCBI Taxonomy" id="938405"/>
    <lineage>
        <taxon>Bacteria</taxon>
        <taxon>Pseudomonadati</taxon>
        <taxon>Pseudomonadota</taxon>
        <taxon>Alphaproteobacteria</taxon>
        <taxon>Acetobacterales</taxon>
        <taxon>Roseomonadaceae</taxon>
        <taxon>Belnapia</taxon>
    </lineage>
</organism>